<reference evidence="2 3" key="1">
    <citation type="journal article" date="2010" name="DNA Res.">
        <title>Genome sequence of Kitasatospora setae NBRC 14216T: an evolutionary snapshot of the family Streptomycetaceae.</title>
        <authorList>
            <person name="Ichikawa N."/>
            <person name="Oguchi A."/>
            <person name="Ikeda H."/>
            <person name="Ishikawa J."/>
            <person name="Kitani S."/>
            <person name="Watanabe Y."/>
            <person name="Nakamura S."/>
            <person name="Katano Y."/>
            <person name="Kishi E."/>
            <person name="Sasagawa M."/>
            <person name="Ankai A."/>
            <person name="Fukui S."/>
            <person name="Hashimoto Y."/>
            <person name="Kamata S."/>
            <person name="Otoguro M."/>
            <person name="Tanikawa S."/>
            <person name="Nihira T."/>
            <person name="Horinouchi S."/>
            <person name="Ohnishi Y."/>
            <person name="Hayakawa M."/>
            <person name="Kuzuyama T."/>
            <person name="Arisawa A."/>
            <person name="Nomoto F."/>
            <person name="Miura H."/>
            <person name="Takahashi Y."/>
            <person name="Fujita N."/>
        </authorList>
    </citation>
    <scope>NUCLEOTIDE SEQUENCE [LARGE SCALE GENOMIC DNA]</scope>
    <source>
        <strain evidence="3">ATCC 33774 / DSM 43861 / JCM 3304 / KCC A-0304 / NBRC 14216 / KM-6054</strain>
    </source>
</reference>
<evidence type="ECO:0000313" key="2">
    <source>
        <dbReference type="EMBL" id="BAJ29365.1"/>
    </source>
</evidence>
<name>E4NDT4_KITSK</name>
<accession>E4NDT4</accession>
<dbReference type="Pfam" id="PF08843">
    <property type="entry name" value="AbiEii"/>
    <property type="match status" value="1"/>
</dbReference>
<feature type="compositionally biased region" description="Basic and acidic residues" evidence="1">
    <location>
        <begin position="247"/>
        <end position="258"/>
    </location>
</feature>
<protein>
    <recommendedName>
        <fullName evidence="4">Nucleotidyl transferase AbiEii toxin, Type IV TA system</fullName>
    </recommendedName>
</protein>
<dbReference type="KEGG" id="ksk:KSE_35600"/>
<evidence type="ECO:0000256" key="1">
    <source>
        <dbReference type="SAM" id="MobiDB-lite"/>
    </source>
</evidence>
<evidence type="ECO:0000313" key="3">
    <source>
        <dbReference type="Proteomes" id="UP000007076"/>
    </source>
</evidence>
<dbReference type="InterPro" id="IPR014942">
    <property type="entry name" value="AbiEii"/>
</dbReference>
<feature type="compositionally biased region" description="Low complexity" evidence="1">
    <location>
        <begin position="217"/>
        <end position="239"/>
    </location>
</feature>
<dbReference type="Proteomes" id="UP000007076">
    <property type="component" value="Chromosome"/>
</dbReference>
<feature type="region of interest" description="Disordered" evidence="1">
    <location>
        <begin position="211"/>
        <end position="258"/>
    </location>
</feature>
<dbReference type="PATRIC" id="fig|452652.3.peg.3563"/>
<dbReference type="eggNOG" id="COG2253">
    <property type="taxonomic scope" value="Bacteria"/>
</dbReference>
<organism evidence="2 3">
    <name type="scientific">Kitasatospora setae (strain ATCC 33774 / DSM 43861 / JCM 3304 / KCC A-0304 / NBRC 14216 / KM-6054)</name>
    <name type="common">Streptomyces setae</name>
    <dbReference type="NCBI Taxonomy" id="452652"/>
    <lineage>
        <taxon>Bacteria</taxon>
        <taxon>Bacillati</taxon>
        <taxon>Actinomycetota</taxon>
        <taxon>Actinomycetes</taxon>
        <taxon>Kitasatosporales</taxon>
        <taxon>Streptomycetaceae</taxon>
        <taxon>Kitasatospora</taxon>
    </lineage>
</organism>
<gene>
    <name evidence="2" type="ordered locus">KSE_35600</name>
</gene>
<dbReference type="STRING" id="452652.KSE_35600"/>
<proteinExistence type="predicted"/>
<evidence type="ECO:0008006" key="4">
    <source>
        <dbReference type="Google" id="ProtNLM"/>
    </source>
</evidence>
<sequence>MDELHARLIRICLAALADDFGFALAGGYAVQAHQIVNRLSDDVDLFTPFDRRDEMPAATARVVAALQDAGLGAEAATTSETYVRLRVTDPATGREAKVELVAEFLSHPPVNGVLGPVLHPDDVAAGKMTALFSRAEARDFIDVNGLLTAGYTRERLIELAEERDGGFDTTVLADMFASVQRFNDRQFAAYGFDTDRAAAIRSTFLNWREQLPRPGESSSRSAAARARSTRSGNQLAPSAEPTPPSDPPRDNGRLHRHR</sequence>
<keyword evidence="3" id="KW-1185">Reference proteome</keyword>
<dbReference type="RefSeq" id="WP_014136671.1">
    <property type="nucleotide sequence ID" value="NC_016109.1"/>
</dbReference>
<dbReference type="AlphaFoldDB" id="E4NDT4"/>
<dbReference type="EMBL" id="AP010968">
    <property type="protein sequence ID" value="BAJ29365.1"/>
    <property type="molecule type" value="Genomic_DNA"/>
</dbReference>
<dbReference type="HOGENOM" id="CLU_084427_1_1_11"/>